<dbReference type="KEGG" id="msr:AU15_22250"/>
<gene>
    <name evidence="2" type="ORF">AU15_22250</name>
    <name evidence="3" type="ORF">SAMN04487868_1424</name>
</gene>
<accession>A0A1I4NIT6</accession>
<evidence type="ECO:0000313" key="3">
    <source>
        <dbReference type="EMBL" id="SFM15381.1"/>
    </source>
</evidence>
<dbReference type="Proteomes" id="UP000035081">
    <property type="component" value="Chromosome"/>
</dbReference>
<organism evidence="2 4">
    <name type="scientific">Marinobacter salarius</name>
    <dbReference type="NCBI Taxonomy" id="1420917"/>
    <lineage>
        <taxon>Bacteria</taxon>
        <taxon>Pseudomonadati</taxon>
        <taxon>Pseudomonadota</taxon>
        <taxon>Gammaproteobacteria</taxon>
        <taxon>Pseudomonadales</taxon>
        <taxon>Marinobacteraceae</taxon>
        <taxon>Marinobacter</taxon>
    </lineage>
</organism>
<keyword evidence="5" id="KW-1185">Reference proteome</keyword>
<dbReference type="EMBL" id="FOTV01000042">
    <property type="protein sequence ID" value="SFM15381.1"/>
    <property type="molecule type" value="Genomic_DNA"/>
</dbReference>
<proteinExistence type="predicted"/>
<dbReference type="HOGENOM" id="CLU_1667299_0_0_6"/>
<dbReference type="Proteomes" id="UP000199211">
    <property type="component" value="Unassembled WGS sequence"/>
</dbReference>
<feature type="signal peptide" evidence="1">
    <location>
        <begin position="1"/>
        <end position="21"/>
    </location>
</feature>
<evidence type="ECO:0000313" key="5">
    <source>
        <dbReference type="Proteomes" id="UP000199211"/>
    </source>
</evidence>
<sequence>MQALKFFFLGALLVISTPLFSSTCGSATDMKMLSEEAISCVELFEKLDSKLNFDNGLLDPGNDTFLLEIASFLRDRRGKVVHCSAELAPWVAHESLATYGADFFSVSDRIDHYIWIKESKSSKATRDRFWGAVAKSVAELKSSSEQMIEEQRELKACS</sequence>
<evidence type="ECO:0000313" key="2">
    <source>
        <dbReference type="EMBL" id="AHI33499.1"/>
    </source>
</evidence>
<reference evidence="3 5" key="2">
    <citation type="submission" date="2016-10" db="EMBL/GenBank/DDBJ databases">
        <authorList>
            <person name="Varghese N."/>
            <person name="Submissions S."/>
        </authorList>
    </citation>
    <scope>NUCLEOTIDE SEQUENCE [LARGE SCALE GENOMIC DNA]</scope>
    <source>
        <strain evidence="3 5">DSM 26291</strain>
    </source>
</reference>
<feature type="chain" id="PRO_5044739847" evidence="1">
    <location>
        <begin position="22"/>
        <end position="158"/>
    </location>
</feature>
<evidence type="ECO:0000313" key="4">
    <source>
        <dbReference type="Proteomes" id="UP000035081"/>
    </source>
</evidence>
<evidence type="ECO:0000256" key="1">
    <source>
        <dbReference type="SAM" id="SignalP"/>
    </source>
</evidence>
<dbReference type="RefSeq" id="WP_041336308.1">
    <property type="nucleotide sequence ID" value="NZ_FOTV01000042.1"/>
</dbReference>
<name>W5YX67_9GAMM</name>
<keyword evidence="1" id="KW-0732">Signal</keyword>
<protein>
    <submittedName>
        <fullName evidence="2">Uncharacterized protein</fullName>
    </submittedName>
</protein>
<accession>W5YX67</accession>
<reference evidence="2 4" key="1">
    <citation type="journal article" date="2014" name="Genome Announc.">
        <title>Draft Genome Sequences of Marinobacter similis A3d10T and Marinobacter salarius R9SW1T.</title>
        <authorList>
            <person name="Ivanova E.P."/>
            <person name="Ng H.J."/>
            <person name="Webb H.K."/>
            <person name="Feng G."/>
            <person name="Oshima K."/>
            <person name="Hattori M."/>
            <person name="Ohkuma M."/>
            <person name="Sergeev A.F."/>
            <person name="Mikhailov V.V."/>
            <person name="Crawford R.J."/>
            <person name="Sawabe T."/>
        </authorList>
    </citation>
    <scope>NUCLEOTIDE SEQUENCE [LARGE SCALE GENOMIC DNA]</scope>
    <source>
        <strain evidence="4">A3d10 and R9SW1</strain>
        <strain evidence="2">R9SW1</strain>
    </source>
</reference>
<dbReference type="EMBL" id="CP007152">
    <property type="protein sequence ID" value="AHI33499.1"/>
    <property type="molecule type" value="Genomic_DNA"/>
</dbReference>
<dbReference type="AlphaFoldDB" id="W5YX67"/>